<dbReference type="GO" id="GO:0060271">
    <property type="term" value="P:cilium assembly"/>
    <property type="evidence" value="ECO:0007669"/>
    <property type="project" value="TreeGrafter"/>
</dbReference>
<dbReference type="InterPro" id="IPR057537">
    <property type="entry name" value="C2_C2CD3_N"/>
</dbReference>
<reference evidence="3" key="1">
    <citation type="submission" date="2022-01" db="EMBL/GenBank/DDBJ databases">
        <authorList>
            <person name="King R."/>
        </authorList>
    </citation>
    <scope>NUCLEOTIDE SEQUENCE</scope>
</reference>
<dbReference type="InterPro" id="IPR000008">
    <property type="entry name" value="C2_dom"/>
</dbReference>
<dbReference type="InterPro" id="IPR035892">
    <property type="entry name" value="C2_domain_sf"/>
</dbReference>
<dbReference type="GO" id="GO:0061511">
    <property type="term" value="P:centriole elongation"/>
    <property type="evidence" value="ECO:0007669"/>
    <property type="project" value="TreeGrafter"/>
</dbReference>
<proteinExistence type="predicted"/>
<accession>A0A9P0H331</accession>
<organism evidence="3 4">
    <name type="scientific">Nezara viridula</name>
    <name type="common">Southern green stink bug</name>
    <name type="synonym">Cimex viridulus</name>
    <dbReference type="NCBI Taxonomy" id="85310"/>
    <lineage>
        <taxon>Eukaryota</taxon>
        <taxon>Metazoa</taxon>
        <taxon>Ecdysozoa</taxon>
        <taxon>Arthropoda</taxon>
        <taxon>Hexapoda</taxon>
        <taxon>Insecta</taxon>
        <taxon>Pterygota</taxon>
        <taxon>Neoptera</taxon>
        <taxon>Paraneoptera</taxon>
        <taxon>Hemiptera</taxon>
        <taxon>Heteroptera</taxon>
        <taxon>Panheteroptera</taxon>
        <taxon>Pentatomomorpha</taxon>
        <taxon>Pentatomoidea</taxon>
        <taxon>Pentatomidae</taxon>
        <taxon>Pentatominae</taxon>
        <taxon>Nezara</taxon>
    </lineage>
</organism>
<keyword evidence="4" id="KW-1185">Reference proteome</keyword>
<dbReference type="PROSITE" id="PS50004">
    <property type="entry name" value="C2"/>
    <property type="match status" value="1"/>
</dbReference>
<dbReference type="GO" id="GO:0034451">
    <property type="term" value="C:centriolar satellite"/>
    <property type="evidence" value="ECO:0007669"/>
    <property type="project" value="TreeGrafter"/>
</dbReference>
<dbReference type="Pfam" id="PF25339">
    <property type="entry name" value="C2_C2CD3_N"/>
    <property type="match status" value="1"/>
</dbReference>
<dbReference type="SUPFAM" id="SSF49562">
    <property type="entry name" value="C2 domain (Calcium/lipid-binding domain, CaLB)"/>
    <property type="match status" value="1"/>
</dbReference>
<name>A0A9P0H331_NEZVI</name>
<feature type="compositionally biased region" description="Polar residues" evidence="1">
    <location>
        <begin position="1602"/>
        <end position="1615"/>
    </location>
</feature>
<dbReference type="PANTHER" id="PTHR21254:SF1">
    <property type="entry name" value="C2 DOMAIN-CONTAINING PROTEIN 3"/>
    <property type="match status" value="1"/>
</dbReference>
<dbReference type="PANTHER" id="PTHR21254">
    <property type="entry name" value="C2 DOMAIN-CONTAINING PROTEIN 3"/>
    <property type="match status" value="1"/>
</dbReference>
<feature type="domain" description="C2" evidence="2">
    <location>
        <begin position="1282"/>
        <end position="1425"/>
    </location>
</feature>
<evidence type="ECO:0000313" key="4">
    <source>
        <dbReference type="Proteomes" id="UP001152798"/>
    </source>
</evidence>
<dbReference type="Pfam" id="PF00168">
    <property type="entry name" value="C2"/>
    <property type="match status" value="1"/>
</dbReference>
<dbReference type="GO" id="GO:0071539">
    <property type="term" value="P:protein localization to centrosome"/>
    <property type="evidence" value="ECO:0007669"/>
    <property type="project" value="TreeGrafter"/>
</dbReference>
<dbReference type="Gene3D" id="2.60.40.150">
    <property type="entry name" value="C2 domain"/>
    <property type="match status" value="1"/>
</dbReference>
<evidence type="ECO:0000259" key="2">
    <source>
        <dbReference type="PROSITE" id="PS50004"/>
    </source>
</evidence>
<dbReference type="EMBL" id="OV725077">
    <property type="protein sequence ID" value="CAH1391007.1"/>
    <property type="molecule type" value="Genomic_DNA"/>
</dbReference>
<evidence type="ECO:0000256" key="1">
    <source>
        <dbReference type="SAM" id="MobiDB-lite"/>
    </source>
</evidence>
<sequence>MNPEKVLPPGVNGKITGYLMVKVDEIFWARNSPGEVVVQLQWWGEKDCVVFRPEDITLNEPKKKHDNSVIYNIKTSPGLFESYLRNCGRITFTVLRGLNKNVILGSAVIKEVEQILALKHYHSYFSIFSPKGNRIGDLHVSFELTFKQTGTRPTLRKPIEECLKVKPENNHKITYSDQLSSHECNPVNLQEDKLFSNILQKGYELRKAMVMSVLADCPIDNLDSVGSCDPDLNFMKQCSREEETKLVDFLLGKHMSAEEEVKALKTLRCLSPAENLVDIAKVVPKEAKITKSKCCLHGQDCREENILGIEKKDEKSEQVSLKTSSTSSDLAQIRESAQFIDDETVLKKKEETKFNCYRIAVSSLKLSSDGSRKIFYVPGHNHNPPGTYFILEIKFPSKGEFSSRSIKFLTKKLKGQRVDFDQGSTHRLCGAVTWSRVCSLLNGSVFNVSWRHLNQRLPCPLGSAKLENLNPDTGAYSVCLPIYSNTRLLTGHLNVTISLGVLDNLKEGIFQITKKPEENLEDMNEFDNDNFSSKVTHKIQSEPLEVVSSSHSTSPATAISDEVFPVTRLDEEILKTIDLLNSKSDDIVNKNPVVEKHEACVQTTLPFTETNCFCQCQKPVKDSADAYRNEEISLKQSEDNNPCKTARCDNEFKKCSKLGRHFDRKDNNYEDFSKMCFNYKDEFSDRKKEIVGLPLDFEKTKIHDFTVKVEKVVGIPLFTGDNDMDCYVDYIFPKVDCSGKMVFDKVTNGTGIQMALRETEFKTVNRHKIRLNCKLTKALMTLPVHEITFSVWGRYYRPRPRDYMLGKAVLPLMKLSTLELVYFQQRKREAIFEKIIIPINVVESSVTYGYKGSFGELHVIIGYSCASSTSYKEWRDIGKEYSSAHEICNRNEGHCIHSFHDRNIPLMHFDHDKEPDNREVNQIPNKLKPDFSQVSRINSRNRILNSPDFVQSNVHARTDAIYHDLKTQTIEHLQNEQVITAKESEKNTIPVMENNTIDEISHARDLNLEYIVDRHGNELPEFNGLNAEAPNGKGTTNLSSLVEEVLWDMKERQADNNFKNKSPIHSVVSNHETIPEVIDSRACGDAFELFDLKVDLPSRGESMDFEARSQYSFLSSPPHMVHHFSNQPSYVRLESDSSFSMKDATQNPINPFSRLSNMSFSINSDSSIFKVHEEGNMPYQTNSSINLKKKKSPINENIISEEDSLLPETNCDLPGIIKSNNRLCDSSKRIQRNMSISNDSEKDDVQSTDATLKSLDSLKSFKEELGGRESKDIGVETDFVTQNKDTQTSYTSYKEEQFFKVRVQLCRALGLPSVEVRQPNGKISMVKPTSYAYFSAMIDRKPRILKTKIVEKKSNPIWNESWDVDLPVDFLKKCDRELEVFVDLNGGTDEPVRGSDCSSQWPIVLRTGVDLTPITAGLEHASGWFSLSDRSLFSRAQLKVVVTPLEDVSPFRDDWLKEYTKTKGKKIEINVPDSSSIATSLQEKLKELEKLTERMKIKMNDRPNWNSSPPFDLLTEVQAVRLSQDQINLKSCESVGDVLCYASSCSGIVQKVEKATSPIVVDLVENNDIPPVAEHNNCSPVIDLENEEDKSGICTYTVDVESGSSNNDSLETPSETIGRILSKMRSKR</sequence>
<gene>
    <name evidence="3" type="ORF">NEZAVI_LOCUS2106</name>
</gene>
<dbReference type="GO" id="GO:0005814">
    <property type="term" value="C:centriole"/>
    <property type="evidence" value="ECO:0007669"/>
    <property type="project" value="TreeGrafter"/>
</dbReference>
<dbReference type="Proteomes" id="UP001152798">
    <property type="component" value="Chromosome 1"/>
</dbReference>
<feature type="region of interest" description="Disordered" evidence="1">
    <location>
        <begin position="1602"/>
        <end position="1628"/>
    </location>
</feature>
<evidence type="ECO:0000313" key="3">
    <source>
        <dbReference type="EMBL" id="CAH1391007.1"/>
    </source>
</evidence>
<dbReference type="OrthoDB" id="6607844at2759"/>
<protein>
    <recommendedName>
        <fullName evidence="2">C2 domain-containing protein</fullName>
    </recommendedName>
</protein>